<proteinExistence type="predicted"/>
<name>A0A9P6LCP2_9AGAM</name>
<dbReference type="Proteomes" id="UP000736335">
    <property type="component" value="Unassembled WGS sequence"/>
</dbReference>
<evidence type="ECO:0000313" key="2">
    <source>
        <dbReference type="EMBL" id="KAF9792513.1"/>
    </source>
</evidence>
<evidence type="ECO:0000256" key="1">
    <source>
        <dbReference type="SAM" id="MobiDB-lite"/>
    </source>
</evidence>
<comment type="caution">
    <text evidence="2">The sequence shown here is derived from an EMBL/GenBank/DDBJ whole genome shotgun (WGS) entry which is preliminary data.</text>
</comment>
<gene>
    <name evidence="2" type="ORF">BJ322DRAFT_1116123</name>
</gene>
<feature type="compositionally biased region" description="Low complexity" evidence="1">
    <location>
        <begin position="95"/>
        <end position="104"/>
    </location>
</feature>
<reference evidence="2" key="2">
    <citation type="submission" date="2020-11" db="EMBL/GenBank/DDBJ databases">
        <authorList>
            <consortium name="DOE Joint Genome Institute"/>
            <person name="Kuo A."/>
            <person name="Miyauchi S."/>
            <person name="Kiss E."/>
            <person name="Drula E."/>
            <person name="Kohler A."/>
            <person name="Sanchez-Garcia M."/>
            <person name="Andreopoulos B."/>
            <person name="Barry K.W."/>
            <person name="Bonito G."/>
            <person name="Buee M."/>
            <person name="Carver A."/>
            <person name="Chen C."/>
            <person name="Cichocki N."/>
            <person name="Clum A."/>
            <person name="Culley D."/>
            <person name="Crous P.W."/>
            <person name="Fauchery L."/>
            <person name="Girlanda M."/>
            <person name="Hayes R."/>
            <person name="Keri Z."/>
            <person name="Labutti K."/>
            <person name="Lipzen A."/>
            <person name="Lombard V."/>
            <person name="Magnuson J."/>
            <person name="Maillard F."/>
            <person name="Morin E."/>
            <person name="Murat C."/>
            <person name="Nolan M."/>
            <person name="Ohm R."/>
            <person name="Pangilinan J."/>
            <person name="Pereira M."/>
            <person name="Perotto S."/>
            <person name="Peter M."/>
            <person name="Riley R."/>
            <person name="Sitrit Y."/>
            <person name="Stielow B."/>
            <person name="Szollosi G."/>
            <person name="Zifcakova L."/>
            <person name="Stursova M."/>
            <person name="Spatafora J.W."/>
            <person name="Tedersoo L."/>
            <person name="Vaario L.-M."/>
            <person name="Yamada A."/>
            <person name="Yan M."/>
            <person name="Wang P."/>
            <person name="Xu J."/>
            <person name="Bruns T."/>
            <person name="Baldrian P."/>
            <person name="Vilgalys R."/>
            <person name="Henrissat B."/>
            <person name="Grigoriev I.V."/>
            <person name="Hibbett D."/>
            <person name="Nagy L.G."/>
            <person name="Martin F.M."/>
        </authorList>
    </citation>
    <scope>NUCLEOTIDE SEQUENCE</scope>
    <source>
        <strain evidence="2">UH-Tt-Lm1</strain>
    </source>
</reference>
<reference evidence="2" key="1">
    <citation type="journal article" date="2020" name="Nat. Commun.">
        <title>Large-scale genome sequencing of mycorrhizal fungi provides insights into the early evolution of symbiotic traits.</title>
        <authorList>
            <person name="Miyauchi S."/>
            <person name="Kiss E."/>
            <person name="Kuo A."/>
            <person name="Drula E."/>
            <person name="Kohler A."/>
            <person name="Sanchez-Garcia M."/>
            <person name="Morin E."/>
            <person name="Andreopoulos B."/>
            <person name="Barry K.W."/>
            <person name="Bonito G."/>
            <person name="Buee M."/>
            <person name="Carver A."/>
            <person name="Chen C."/>
            <person name="Cichocki N."/>
            <person name="Clum A."/>
            <person name="Culley D."/>
            <person name="Crous P.W."/>
            <person name="Fauchery L."/>
            <person name="Girlanda M."/>
            <person name="Hayes R.D."/>
            <person name="Keri Z."/>
            <person name="LaButti K."/>
            <person name="Lipzen A."/>
            <person name="Lombard V."/>
            <person name="Magnuson J."/>
            <person name="Maillard F."/>
            <person name="Murat C."/>
            <person name="Nolan M."/>
            <person name="Ohm R.A."/>
            <person name="Pangilinan J."/>
            <person name="Pereira M.F."/>
            <person name="Perotto S."/>
            <person name="Peter M."/>
            <person name="Pfister S."/>
            <person name="Riley R."/>
            <person name="Sitrit Y."/>
            <person name="Stielow J.B."/>
            <person name="Szollosi G."/>
            <person name="Zifcakova L."/>
            <person name="Stursova M."/>
            <person name="Spatafora J.W."/>
            <person name="Tedersoo L."/>
            <person name="Vaario L.M."/>
            <person name="Yamada A."/>
            <person name="Yan M."/>
            <person name="Wang P."/>
            <person name="Xu J."/>
            <person name="Bruns T."/>
            <person name="Baldrian P."/>
            <person name="Vilgalys R."/>
            <person name="Dunand C."/>
            <person name="Henrissat B."/>
            <person name="Grigoriev I.V."/>
            <person name="Hibbett D."/>
            <person name="Nagy L.G."/>
            <person name="Martin F.M."/>
        </authorList>
    </citation>
    <scope>NUCLEOTIDE SEQUENCE</scope>
    <source>
        <strain evidence="2">UH-Tt-Lm1</strain>
    </source>
</reference>
<feature type="non-terminal residue" evidence="2">
    <location>
        <position position="256"/>
    </location>
</feature>
<feature type="region of interest" description="Disordered" evidence="1">
    <location>
        <begin position="87"/>
        <end position="123"/>
    </location>
</feature>
<dbReference type="EMBL" id="WIUZ02000001">
    <property type="protein sequence ID" value="KAF9792513.1"/>
    <property type="molecule type" value="Genomic_DNA"/>
</dbReference>
<dbReference type="AlphaFoldDB" id="A0A9P6LCP2"/>
<sequence length="256" mass="27619">MEPQKAPSTKHHSEVHWVRLGPSQEGSRAPSRKEVCHPVLDRPLALKGQTSHGQGRPVSPRKTSIRCIDLLPRPALSPIISPICPILPRPPSKAPSPSSSTPRSGVGQLPSSHPPRFDAPFPPRTGRLGLVGGRQHLLWNWHGNQRLLGSLVLGPSVQTRPTFRLRYRLGGGSNCRVGGSSTDPPWLSLPTGKPSLPGSIGQHGCCRNHTKRPLPVDVFQQGVEDHLPPSGGLGDFPADRLRPKLRQSGGPVIEGR</sequence>
<feature type="compositionally biased region" description="Basic and acidic residues" evidence="1">
    <location>
        <begin position="31"/>
        <end position="40"/>
    </location>
</feature>
<organism evidence="2 3">
    <name type="scientific">Thelephora terrestris</name>
    <dbReference type="NCBI Taxonomy" id="56493"/>
    <lineage>
        <taxon>Eukaryota</taxon>
        <taxon>Fungi</taxon>
        <taxon>Dikarya</taxon>
        <taxon>Basidiomycota</taxon>
        <taxon>Agaricomycotina</taxon>
        <taxon>Agaricomycetes</taxon>
        <taxon>Thelephorales</taxon>
        <taxon>Thelephoraceae</taxon>
        <taxon>Thelephora</taxon>
    </lineage>
</organism>
<protein>
    <submittedName>
        <fullName evidence="2">Uncharacterized protein</fullName>
    </submittedName>
</protein>
<feature type="region of interest" description="Disordered" evidence="1">
    <location>
        <begin position="1"/>
        <end position="62"/>
    </location>
</feature>
<keyword evidence="3" id="KW-1185">Reference proteome</keyword>
<feature type="region of interest" description="Disordered" evidence="1">
    <location>
        <begin position="222"/>
        <end position="256"/>
    </location>
</feature>
<accession>A0A9P6LCP2</accession>
<evidence type="ECO:0000313" key="3">
    <source>
        <dbReference type="Proteomes" id="UP000736335"/>
    </source>
</evidence>